<dbReference type="EMBL" id="FQVK01000002">
    <property type="protein sequence ID" value="SHE43308.1"/>
    <property type="molecule type" value="Genomic_DNA"/>
</dbReference>
<evidence type="ECO:0000313" key="4">
    <source>
        <dbReference type="EMBL" id="SHE43308.1"/>
    </source>
</evidence>
<dbReference type="RefSeq" id="WP_149774462.1">
    <property type="nucleotide sequence ID" value="NZ_FQVK01000002.1"/>
</dbReference>
<accession>A0A1M4TFY9</accession>
<dbReference type="Pfam" id="PF13193">
    <property type="entry name" value="AMP-binding_C"/>
    <property type="match status" value="1"/>
</dbReference>
<gene>
    <name evidence="4" type="ORF">SAMN05444279_102155</name>
</gene>
<dbReference type="PROSITE" id="PS00455">
    <property type="entry name" value="AMP_BINDING"/>
    <property type="match status" value="1"/>
</dbReference>
<evidence type="ECO:0000313" key="5">
    <source>
        <dbReference type="Proteomes" id="UP000325134"/>
    </source>
</evidence>
<proteinExistence type="predicted"/>
<feature type="domain" description="AMP-dependent synthetase/ligase" evidence="2">
    <location>
        <begin position="25"/>
        <end position="367"/>
    </location>
</feature>
<dbReference type="OrthoDB" id="9803968at2"/>
<dbReference type="Gene3D" id="3.40.50.12780">
    <property type="entry name" value="N-terminal domain of ligase-like"/>
    <property type="match status" value="1"/>
</dbReference>
<dbReference type="PANTHER" id="PTHR43352:SF1">
    <property type="entry name" value="ANTHRANILATE--COA LIGASE"/>
    <property type="match status" value="1"/>
</dbReference>
<dbReference type="InterPro" id="IPR045851">
    <property type="entry name" value="AMP-bd_C_sf"/>
</dbReference>
<keyword evidence="5" id="KW-1185">Reference proteome</keyword>
<evidence type="ECO:0000259" key="3">
    <source>
        <dbReference type="Pfam" id="PF13193"/>
    </source>
</evidence>
<dbReference type="Gene3D" id="3.30.300.30">
    <property type="match status" value="1"/>
</dbReference>
<dbReference type="PANTHER" id="PTHR43352">
    <property type="entry name" value="ACETYL-COA SYNTHETASE"/>
    <property type="match status" value="1"/>
</dbReference>
<feature type="domain" description="AMP-binding enzyme C-terminal" evidence="3">
    <location>
        <begin position="417"/>
        <end position="490"/>
    </location>
</feature>
<reference evidence="4 5" key="1">
    <citation type="submission" date="2016-11" db="EMBL/GenBank/DDBJ databases">
        <authorList>
            <person name="Varghese N."/>
            <person name="Submissions S."/>
        </authorList>
    </citation>
    <scope>NUCLEOTIDE SEQUENCE [LARGE SCALE GENOMIC DNA]</scope>
    <source>
        <strain evidence="4 5">DSM 29341</strain>
    </source>
</reference>
<name>A0A1M4TFY9_9RHOB</name>
<protein>
    <submittedName>
        <fullName evidence="4">Acyl-CoA synthetase (AMP-forming)/AMP-acid ligase II</fullName>
    </submittedName>
</protein>
<organism evidence="4 5">
    <name type="scientific">Ruegeria intermedia</name>
    <dbReference type="NCBI Taxonomy" id="996115"/>
    <lineage>
        <taxon>Bacteria</taxon>
        <taxon>Pseudomonadati</taxon>
        <taxon>Pseudomonadota</taxon>
        <taxon>Alphaproteobacteria</taxon>
        <taxon>Rhodobacterales</taxon>
        <taxon>Roseobacteraceae</taxon>
        <taxon>Ruegeria</taxon>
    </lineage>
</organism>
<evidence type="ECO:0000259" key="2">
    <source>
        <dbReference type="Pfam" id="PF00501"/>
    </source>
</evidence>
<keyword evidence="1 4" id="KW-0436">Ligase</keyword>
<dbReference type="AlphaFoldDB" id="A0A1M4TFY9"/>
<dbReference type="GO" id="GO:0016878">
    <property type="term" value="F:acid-thiol ligase activity"/>
    <property type="evidence" value="ECO:0007669"/>
    <property type="project" value="TreeGrafter"/>
</dbReference>
<dbReference type="InterPro" id="IPR025110">
    <property type="entry name" value="AMP-bd_C"/>
</dbReference>
<sequence>MLSIFDQGPPPPCPAPFNLAAHVLRRADAMADKVALSVLRADGSDDWTYAQLKSAVLGTGTGLLRAGLVPGDIVLMRLGNTVDFPIAYLGAIAVGLIPVPTSSQLTEPETERMIRDLSPTAILRDPSVACAAHPNQIGLTDLAAMRDLPPAAFDMGDPERMAYVVYTSGTSGKPRAVAHAHRAIWARQMMVDGWYGLREADRLCHAGAFNWTYTLGTGLMDPWTIGATALIPEAGTDPAALPGLLRRHRASIFAAAPGVYRKMLNAAYTLPLPHLRHGLSAGEKLSRALHERWVQATGTELYEAFGMSECSTFISSSPSHPARGDALGQPQPGRRVAILGPDGPVPQGQEGTIAIHRSDPGLMLTYLNAPDEARARMQGDWFLTGDQGAMAVDGQITYLGRDDDMMNAGGYRVSPVEVESVLSRFPGISQVGAAAVEVKPDTFVIAAFYSGPEKLDETALRAYVEANLARYKQPRAFIHLPELPTGGNGKLLRRALPAYFKAPEE</sequence>
<dbReference type="Pfam" id="PF00501">
    <property type="entry name" value="AMP-binding"/>
    <property type="match status" value="1"/>
</dbReference>
<dbReference type="InterPro" id="IPR000873">
    <property type="entry name" value="AMP-dep_synth/lig_dom"/>
</dbReference>
<dbReference type="Proteomes" id="UP000325134">
    <property type="component" value="Unassembled WGS sequence"/>
</dbReference>
<evidence type="ECO:0000256" key="1">
    <source>
        <dbReference type="ARBA" id="ARBA00022598"/>
    </source>
</evidence>
<dbReference type="InterPro" id="IPR020845">
    <property type="entry name" value="AMP-binding_CS"/>
</dbReference>
<dbReference type="GO" id="GO:0044550">
    <property type="term" value="P:secondary metabolite biosynthetic process"/>
    <property type="evidence" value="ECO:0007669"/>
    <property type="project" value="TreeGrafter"/>
</dbReference>
<dbReference type="SUPFAM" id="SSF56801">
    <property type="entry name" value="Acetyl-CoA synthetase-like"/>
    <property type="match status" value="1"/>
</dbReference>
<dbReference type="InterPro" id="IPR042099">
    <property type="entry name" value="ANL_N_sf"/>
</dbReference>